<protein>
    <recommendedName>
        <fullName evidence="4">Major facilitator superfamily (MFS) profile domain-containing protein</fullName>
    </recommendedName>
</protein>
<keyword evidence="1" id="KW-1133">Transmembrane helix</keyword>
<accession>A0ABT8EDH7</accession>
<keyword evidence="1" id="KW-0812">Transmembrane</keyword>
<feature type="transmembrane region" description="Helical" evidence="1">
    <location>
        <begin position="33"/>
        <end position="53"/>
    </location>
</feature>
<dbReference type="Proteomes" id="UP001168694">
    <property type="component" value="Unassembled WGS sequence"/>
</dbReference>
<keyword evidence="1" id="KW-0472">Membrane</keyword>
<dbReference type="EMBL" id="JAUHLN010000008">
    <property type="protein sequence ID" value="MDN4075970.1"/>
    <property type="molecule type" value="Genomic_DNA"/>
</dbReference>
<proteinExistence type="predicted"/>
<name>A0ABT8EDH7_9BACL</name>
<sequence length="62" mass="6864">MLINMRFIFAIAGFVPIMWGAMAESFSPSPWVSGGFMMAGLTLSIVLSVFMPGSRKRHNLQQ</sequence>
<keyword evidence="3" id="KW-1185">Reference proteome</keyword>
<gene>
    <name evidence="2" type="ORF">QYF49_23795</name>
</gene>
<dbReference type="RefSeq" id="WP_290402078.1">
    <property type="nucleotide sequence ID" value="NZ_JAUHLN010000008.1"/>
</dbReference>
<reference evidence="2" key="1">
    <citation type="submission" date="2023-06" db="EMBL/GenBank/DDBJ databases">
        <title>Draft Genome Sequences of Representative Paenibacillus Polymyxa, Bacillus cereus, Fictibacillus sp., and Brevibacillus agri Strains Isolated from Amazonian Dark Earth.</title>
        <authorList>
            <person name="Pellegrinetti T.A."/>
            <person name="Cunha I.C.M."/>
            <person name="Chaves M.G."/>
            <person name="Freitas A.S."/>
            <person name="Silva A.V.R."/>
            <person name="Tsai S.M."/>
            <person name="Mendes L.W."/>
        </authorList>
    </citation>
    <scope>NUCLEOTIDE SEQUENCE</scope>
    <source>
        <strain evidence="2">CENA-BCM004</strain>
    </source>
</reference>
<evidence type="ECO:0000313" key="3">
    <source>
        <dbReference type="Proteomes" id="UP001168694"/>
    </source>
</evidence>
<organism evidence="2 3">
    <name type="scientific">Fictibacillus terranigra</name>
    <dbReference type="NCBI Taxonomy" id="3058424"/>
    <lineage>
        <taxon>Bacteria</taxon>
        <taxon>Bacillati</taxon>
        <taxon>Bacillota</taxon>
        <taxon>Bacilli</taxon>
        <taxon>Bacillales</taxon>
        <taxon>Fictibacillaceae</taxon>
        <taxon>Fictibacillus</taxon>
    </lineage>
</organism>
<comment type="caution">
    <text evidence="2">The sequence shown here is derived from an EMBL/GenBank/DDBJ whole genome shotgun (WGS) entry which is preliminary data.</text>
</comment>
<evidence type="ECO:0000313" key="2">
    <source>
        <dbReference type="EMBL" id="MDN4075970.1"/>
    </source>
</evidence>
<evidence type="ECO:0008006" key="4">
    <source>
        <dbReference type="Google" id="ProtNLM"/>
    </source>
</evidence>
<evidence type="ECO:0000256" key="1">
    <source>
        <dbReference type="SAM" id="Phobius"/>
    </source>
</evidence>